<dbReference type="AlphaFoldDB" id="Q11FT6"/>
<protein>
    <submittedName>
        <fullName evidence="2">Uncharacterized protein</fullName>
    </submittedName>
</protein>
<evidence type="ECO:0000256" key="1">
    <source>
        <dbReference type="SAM" id="Phobius"/>
    </source>
</evidence>
<dbReference type="eggNOG" id="ENOG5033JZK">
    <property type="taxonomic scope" value="Bacteria"/>
</dbReference>
<proteinExistence type="predicted"/>
<dbReference type="EMBL" id="CP000390">
    <property type="protein sequence ID" value="ABG63739.1"/>
    <property type="molecule type" value="Genomic_DNA"/>
</dbReference>
<keyword evidence="1" id="KW-1133">Transmembrane helix</keyword>
<dbReference type="OrthoDB" id="8480439at2"/>
<accession>Q11FT6</accession>
<keyword evidence="1" id="KW-0812">Transmembrane</keyword>
<feature type="transmembrane region" description="Helical" evidence="1">
    <location>
        <begin position="12"/>
        <end position="30"/>
    </location>
</feature>
<feature type="transmembrane region" description="Helical" evidence="1">
    <location>
        <begin position="42"/>
        <end position="64"/>
    </location>
</feature>
<dbReference type="HOGENOM" id="CLU_1270570_0_0_5"/>
<gene>
    <name evidence="2" type="ordered locus">Meso_2352</name>
</gene>
<feature type="transmembrane region" description="Helical" evidence="1">
    <location>
        <begin position="154"/>
        <end position="171"/>
    </location>
</feature>
<feature type="transmembrane region" description="Helical" evidence="1">
    <location>
        <begin position="124"/>
        <end position="148"/>
    </location>
</feature>
<keyword evidence="1" id="KW-0472">Membrane</keyword>
<reference evidence="2" key="1">
    <citation type="submission" date="2006-06" db="EMBL/GenBank/DDBJ databases">
        <title>Complete sequence of chromosome of Chelativorans sp. BNC1.</title>
        <authorList>
            <consortium name="US DOE Joint Genome Institute"/>
            <person name="Copeland A."/>
            <person name="Lucas S."/>
            <person name="Lapidus A."/>
            <person name="Barry K."/>
            <person name="Detter J.C."/>
            <person name="Glavina del Rio T."/>
            <person name="Hammon N."/>
            <person name="Israni S."/>
            <person name="Dalin E."/>
            <person name="Tice H."/>
            <person name="Pitluck S."/>
            <person name="Chertkov O."/>
            <person name="Brettin T."/>
            <person name="Bruce D."/>
            <person name="Han C."/>
            <person name="Tapia R."/>
            <person name="Gilna P."/>
            <person name="Schmutz J."/>
            <person name="Larimer F."/>
            <person name="Land M."/>
            <person name="Hauser L."/>
            <person name="Kyrpides N."/>
            <person name="Mikhailova N."/>
            <person name="Richardson P."/>
        </authorList>
    </citation>
    <scope>NUCLEOTIDE SEQUENCE</scope>
    <source>
        <strain evidence="2">BNC1</strain>
    </source>
</reference>
<dbReference type="KEGG" id="mes:Meso_2352"/>
<evidence type="ECO:0000313" key="2">
    <source>
        <dbReference type="EMBL" id="ABG63739.1"/>
    </source>
</evidence>
<organism evidence="2">
    <name type="scientific">Chelativorans sp. (strain BNC1)</name>
    <dbReference type="NCBI Taxonomy" id="266779"/>
    <lineage>
        <taxon>Bacteria</taxon>
        <taxon>Pseudomonadati</taxon>
        <taxon>Pseudomonadota</taxon>
        <taxon>Alphaproteobacteria</taxon>
        <taxon>Hyphomicrobiales</taxon>
        <taxon>Phyllobacteriaceae</taxon>
        <taxon>Chelativorans</taxon>
    </lineage>
</organism>
<sequence>MTLGTMKIWRLFVPAALIIIYGMILAYIVAGVRWEIPDLSNAPYLIILLIPAVLYYITPIRGWINQASHTRITENLRAGMVEIAGYDDDPQKYSWPNLRSLFFKLVDEDKSLSTKASLAYFNGLIWTGLADSAAIALGYALVSVGLFYFDAPNALTALAVFVAIVILSLLGNRVARDRQMEIGNQQLEVMKFEHRAAIEKRLNLLD</sequence>
<name>Q11FT6_CHESB</name>